<reference evidence="2 3" key="1">
    <citation type="submission" date="2021-03" db="EMBL/GenBank/DDBJ databases">
        <title>Antimicrobial resistance genes in bacteria isolated from Japanese honey, and their potential for conferring macrolide and lincosamide resistance in the American foulbrood pathogen Paenibacillus larvae.</title>
        <authorList>
            <person name="Okamoto M."/>
            <person name="Kumagai M."/>
            <person name="Kanamori H."/>
            <person name="Takamatsu D."/>
        </authorList>
    </citation>
    <scope>NUCLEOTIDE SEQUENCE [LARGE SCALE GENOMIC DNA]</scope>
    <source>
        <strain evidence="2 3">J1TS3</strain>
    </source>
</reference>
<sequence>MFITLQITILLSLFFLLLGVRYIQKSNSDLTDEFGLGRGIVALLGQSIGLVTFLASSQASYEYGVIGLLGYCLAGIASFLFIYLLLKRNDGMLGRKKEMLEAFKWLCQLENILIFILAGKMIIKLFYGLNIIIAACMLVIFYQFIILARNKNQYPGSLMLVILSLVTTVLIPTLVYLKVSVPTVYSGVDFLATDMLILDEPSSWLIVVILCVRFSAHNLLNEQIWSIYSKIKQTKRALSFTLTPLIWMFLPLSIGTLSFVAKASAVWPALNDEVSFNVVQQFGGQFGGALLVVTLIVIMFSSISTYVIHQESGQFSAAIKVGTVIIAVLIAAFIPDLTILDVMFYFSFIWAAMVPIFSIKKIPVPPFIVWVAVSACAAAGIYFMIQQGLMAGIIIELFLSSFVTVIFVAVTGIKHRQ</sequence>
<feature type="transmembrane region" description="Helical" evidence="1">
    <location>
        <begin position="35"/>
        <end position="57"/>
    </location>
</feature>
<feature type="transmembrane region" description="Helical" evidence="1">
    <location>
        <begin position="160"/>
        <end position="181"/>
    </location>
</feature>
<dbReference type="RefSeq" id="WP_018707002.1">
    <property type="nucleotide sequence ID" value="NZ_BOQT01000005.1"/>
</dbReference>
<evidence type="ECO:0000313" key="3">
    <source>
        <dbReference type="Proteomes" id="UP000680279"/>
    </source>
</evidence>
<organism evidence="2 3">
    <name type="scientific">Siminovitchia fordii</name>
    <dbReference type="NCBI Taxonomy" id="254759"/>
    <lineage>
        <taxon>Bacteria</taxon>
        <taxon>Bacillati</taxon>
        <taxon>Bacillota</taxon>
        <taxon>Bacilli</taxon>
        <taxon>Bacillales</taxon>
        <taxon>Bacillaceae</taxon>
        <taxon>Siminovitchia</taxon>
    </lineage>
</organism>
<feature type="transmembrane region" description="Helical" evidence="1">
    <location>
        <begin position="391"/>
        <end position="413"/>
    </location>
</feature>
<feature type="transmembrane region" description="Helical" evidence="1">
    <location>
        <begin position="129"/>
        <end position="148"/>
    </location>
</feature>
<feature type="transmembrane region" description="Helical" evidence="1">
    <location>
        <begin position="366"/>
        <end position="385"/>
    </location>
</feature>
<gene>
    <name evidence="2" type="ORF">J1TS3_18480</name>
</gene>
<accession>A0ABQ4K4Q7</accession>
<feature type="transmembrane region" description="Helical" evidence="1">
    <location>
        <begin position="241"/>
        <end position="266"/>
    </location>
</feature>
<feature type="transmembrane region" description="Helical" evidence="1">
    <location>
        <begin position="6"/>
        <end position="23"/>
    </location>
</feature>
<feature type="transmembrane region" description="Helical" evidence="1">
    <location>
        <begin position="315"/>
        <end position="334"/>
    </location>
</feature>
<comment type="caution">
    <text evidence="2">The sequence shown here is derived from an EMBL/GenBank/DDBJ whole genome shotgun (WGS) entry which is preliminary data.</text>
</comment>
<keyword evidence="3" id="KW-1185">Reference proteome</keyword>
<protein>
    <recommendedName>
        <fullName evidence="4">Sodium:solute symporter family protein</fullName>
    </recommendedName>
</protein>
<proteinExistence type="predicted"/>
<feature type="transmembrane region" description="Helical" evidence="1">
    <location>
        <begin position="340"/>
        <end position="359"/>
    </location>
</feature>
<evidence type="ECO:0000313" key="2">
    <source>
        <dbReference type="EMBL" id="GIN20714.1"/>
    </source>
</evidence>
<keyword evidence="1" id="KW-0812">Transmembrane</keyword>
<dbReference type="EMBL" id="BOQT01000005">
    <property type="protein sequence ID" value="GIN20714.1"/>
    <property type="molecule type" value="Genomic_DNA"/>
</dbReference>
<evidence type="ECO:0008006" key="4">
    <source>
        <dbReference type="Google" id="ProtNLM"/>
    </source>
</evidence>
<evidence type="ECO:0000256" key="1">
    <source>
        <dbReference type="SAM" id="Phobius"/>
    </source>
</evidence>
<feature type="transmembrane region" description="Helical" evidence="1">
    <location>
        <begin position="201"/>
        <end position="220"/>
    </location>
</feature>
<feature type="transmembrane region" description="Helical" evidence="1">
    <location>
        <begin position="286"/>
        <end position="308"/>
    </location>
</feature>
<feature type="transmembrane region" description="Helical" evidence="1">
    <location>
        <begin position="63"/>
        <end position="85"/>
    </location>
</feature>
<keyword evidence="1" id="KW-0472">Membrane</keyword>
<keyword evidence="1" id="KW-1133">Transmembrane helix</keyword>
<name>A0ABQ4K4Q7_9BACI</name>
<dbReference type="Proteomes" id="UP000680279">
    <property type="component" value="Unassembled WGS sequence"/>
</dbReference>